<proteinExistence type="predicted"/>
<dbReference type="AlphaFoldDB" id="A0A167DE11"/>
<evidence type="ECO:0000256" key="1">
    <source>
        <dbReference type="SAM" id="MobiDB-lite"/>
    </source>
</evidence>
<reference evidence="2 3" key="1">
    <citation type="submission" date="2013-07" db="EMBL/GenBank/DDBJ databases">
        <title>Comparative Genomic and Metabolomic Analysis of Twelve Strains of Pseudoalteromonas luteoviolacea.</title>
        <authorList>
            <person name="Vynne N.G."/>
            <person name="Mansson M."/>
            <person name="Gram L."/>
        </authorList>
    </citation>
    <scope>NUCLEOTIDE SEQUENCE [LARGE SCALE GENOMIC DNA]</scope>
    <source>
        <strain evidence="2 3">H33</strain>
    </source>
</reference>
<dbReference type="RefSeq" id="WP_063362978.1">
    <property type="nucleotide sequence ID" value="NZ_AUXZ01000090.1"/>
</dbReference>
<evidence type="ECO:0000313" key="2">
    <source>
        <dbReference type="EMBL" id="KZN48720.1"/>
    </source>
</evidence>
<organism evidence="2 3">
    <name type="scientific">Pseudoalteromonas luteoviolacea H33</name>
    <dbReference type="NCBI Taxonomy" id="1365251"/>
    <lineage>
        <taxon>Bacteria</taxon>
        <taxon>Pseudomonadati</taxon>
        <taxon>Pseudomonadota</taxon>
        <taxon>Gammaproteobacteria</taxon>
        <taxon>Alteromonadales</taxon>
        <taxon>Pseudoalteromonadaceae</taxon>
        <taxon>Pseudoalteromonas</taxon>
    </lineage>
</organism>
<feature type="region of interest" description="Disordered" evidence="1">
    <location>
        <begin position="121"/>
        <end position="142"/>
    </location>
</feature>
<gene>
    <name evidence="2" type="ORF">N476_21130</name>
</gene>
<sequence>MKSYLAGLSGVFLSCSVAAEGQREYEPFIYFDSQGYTMQLDVKLAHNNTRKLNGITFGTQCELAYCKSESFRVNVLRDFVKAVQNRKLYQIYWVEDEPCLTSGDECTPMNVPVDQQADTSSFVPMSSNRRNHREPAAGTKPDASANFINSAAAAAGSALVNKIADEILSKTEESSSPKLHFYYVKKGYLSRMVPTSVCVKTQYNCEEMTDVLFDYDDDRQVIAKYPYDTSSSESRLRSDSIREYVSNLSYNCIQNFYGTMPYYTVTMTCRYAEH</sequence>
<accession>A0A167DE11</accession>
<comment type="caution">
    <text evidence="2">The sequence shown here is derived from an EMBL/GenBank/DDBJ whole genome shotgun (WGS) entry which is preliminary data.</text>
</comment>
<dbReference type="EMBL" id="AUXZ01000090">
    <property type="protein sequence ID" value="KZN48720.1"/>
    <property type="molecule type" value="Genomic_DNA"/>
</dbReference>
<name>A0A167DE11_9GAMM</name>
<protein>
    <submittedName>
        <fullName evidence="2">Uncharacterized protein</fullName>
    </submittedName>
</protein>
<dbReference type="PROSITE" id="PS51257">
    <property type="entry name" value="PROKAR_LIPOPROTEIN"/>
    <property type="match status" value="1"/>
</dbReference>
<dbReference type="PATRIC" id="fig|1365251.3.peg.3690"/>
<evidence type="ECO:0000313" key="3">
    <source>
        <dbReference type="Proteomes" id="UP000076503"/>
    </source>
</evidence>
<dbReference type="Proteomes" id="UP000076503">
    <property type="component" value="Unassembled WGS sequence"/>
</dbReference>